<reference evidence="2" key="1">
    <citation type="submission" date="2021-01" db="EMBL/GenBank/DDBJ databases">
        <authorList>
            <person name="Corre E."/>
            <person name="Pelletier E."/>
            <person name="Niang G."/>
            <person name="Scheremetjew M."/>
            <person name="Finn R."/>
            <person name="Kale V."/>
            <person name="Holt S."/>
            <person name="Cochrane G."/>
            <person name="Meng A."/>
            <person name="Brown T."/>
            <person name="Cohen L."/>
        </authorList>
    </citation>
    <scope>NUCLEOTIDE SEQUENCE</scope>
    <source>
        <strain evidence="2">CCMP1381</strain>
    </source>
</reference>
<evidence type="ECO:0000259" key="1">
    <source>
        <dbReference type="Pfam" id="PF01323"/>
    </source>
</evidence>
<dbReference type="GO" id="GO:0016491">
    <property type="term" value="F:oxidoreductase activity"/>
    <property type="evidence" value="ECO:0007669"/>
    <property type="project" value="InterPro"/>
</dbReference>
<dbReference type="EMBL" id="HBGS01034293">
    <property type="protein sequence ID" value="CAD9437665.1"/>
    <property type="molecule type" value="Transcribed_RNA"/>
</dbReference>
<protein>
    <recommendedName>
        <fullName evidence="1">DSBA-like thioredoxin domain-containing protein</fullName>
    </recommendedName>
</protein>
<dbReference type="InterPro" id="IPR001853">
    <property type="entry name" value="DSBA-like_thioredoxin_dom"/>
</dbReference>
<accession>A0A7S2CWM5</accession>
<dbReference type="PANTHER" id="PTHR13887">
    <property type="entry name" value="GLUTATHIONE S-TRANSFERASE KAPPA"/>
    <property type="match status" value="1"/>
</dbReference>
<evidence type="ECO:0000313" key="2">
    <source>
        <dbReference type="EMBL" id="CAD9437665.1"/>
    </source>
</evidence>
<dbReference type="AlphaFoldDB" id="A0A7S2CWM5"/>
<dbReference type="PANTHER" id="PTHR13887:SF41">
    <property type="entry name" value="THIOREDOXIN SUPERFAMILY PROTEIN"/>
    <property type="match status" value="1"/>
</dbReference>
<proteinExistence type="predicted"/>
<dbReference type="Pfam" id="PF01323">
    <property type="entry name" value="DSBA"/>
    <property type="match status" value="1"/>
</dbReference>
<organism evidence="2">
    <name type="scientific">Octactis speculum</name>
    <dbReference type="NCBI Taxonomy" id="3111310"/>
    <lineage>
        <taxon>Eukaryota</taxon>
        <taxon>Sar</taxon>
        <taxon>Stramenopiles</taxon>
        <taxon>Ochrophyta</taxon>
        <taxon>Dictyochophyceae</taxon>
        <taxon>Dictyochales</taxon>
        <taxon>Dictyochaceae</taxon>
        <taxon>Octactis</taxon>
    </lineage>
</organism>
<gene>
    <name evidence="2" type="ORF">DSPE1174_LOCUS17671</name>
</gene>
<name>A0A7S2CWM5_9STRA</name>
<dbReference type="InterPro" id="IPR036249">
    <property type="entry name" value="Thioredoxin-like_sf"/>
</dbReference>
<dbReference type="SUPFAM" id="SSF52833">
    <property type="entry name" value="Thioredoxin-like"/>
    <property type="match status" value="1"/>
</dbReference>
<feature type="domain" description="DSBA-like thioredoxin" evidence="1">
    <location>
        <begin position="24"/>
        <end position="121"/>
    </location>
</feature>
<sequence>MYALGLKAGVRFDYGVRTQWQPVESQRLMLWAGRVGKQESFMDALGHLHFEQRKSASHRDTLLEAAKSVGLDTIEAERFLDTDELEDDVWESYRSTIHEKNIHAIPFFVFGPQGLGGPFRLEGSEPPIIINGSGDISQFARVFEHLLRHYLPAAAVGQSLTSVDPAAAPPRPQKGGNQ</sequence>
<dbReference type="Gene3D" id="3.40.30.10">
    <property type="entry name" value="Glutaredoxin"/>
    <property type="match status" value="1"/>
</dbReference>